<feature type="transmembrane region" description="Helical" evidence="1">
    <location>
        <begin position="12"/>
        <end position="42"/>
    </location>
</feature>
<reference evidence="2 3" key="1">
    <citation type="submission" date="2019-03" db="EMBL/GenBank/DDBJ databases">
        <title>Genomic Encyclopedia of Type Strains, Phase IV (KMG-IV): sequencing the most valuable type-strain genomes for metagenomic binning, comparative biology and taxonomic classification.</title>
        <authorList>
            <person name="Goeker M."/>
        </authorList>
    </citation>
    <scope>NUCLEOTIDE SEQUENCE [LARGE SCALE GENOMIC DNA]</scope>
    <source>
        <strain evidence="2 3">DSM 28867</strain>
    </source>
</reference>
<keyword evidence="1" id="KW-1133">Transmembrane helix</keyword>
<dbReference type="OrthoDB" id="9981140at2"/>
<name>A0A4R7ZS31_9FIRM</name>
<gene>
    <name evidence="2" type="ORF">EDD63_11238</name>
</gene>
<dbReference type="RefSeq" id="WP_134169122.1">
    <property type="nucleotide sequence ID" value="NZ_SODD01000012.1"/>
</dbReference>
<comment type="caution">
    <text evidence="2">The sequence shown here is derived from an EMBL/GenBank/DDBJ whole genome shotgun (WGS) entry which is preliminary data.</text>
</comment>
<evidence type="ECO:0000256" key="1">
    <source>
        <dbReference type="SAM" id="Phobius"/>
    </source>
</evidence>
<keyword evidence="1" id="KW-0812">Transmembrane</keyword>
<dbReference type="Proteomes" id="UP000294743">
    <property type="component" value="Unassembled WGS sequence"/>
</dbReference>
<organism evidence="2 3">
    <name type="scientific">Breznakia blatticola</name>
    <dbReference type="NCBI Taxonomy" id="1754012"/>
    <lineage>
        <taxon>Bacteria</taxon>
        <taxon>Bacillati</taxon>
        <taxon>Bacillota</taxon>
        <taxon>Erysipelotrichia</taxon>
        <taxon>Erysipelotrichales</taxon>
        <taxon>Erysipelotrichaceae</taxon>
        <taxon>Breznakia</taxon>
    </lineage>
</organism>
<accession>A0A4R7ZS31</accession>
<proteinExistence type="predicted"/>
<keyword evidence="3" id="KW-1185">Reference proteome</keyword>
<sequence length="91" mass="10951">MESLKKILAAILTVLIIIWLIPVIAWLVVLLLIVGICLYAYYRYKLRKMMNDEEYPYYRSRDDYEQERDQANGSRIDPDVIDVEYTEREEE</sequence>
<keyword evidence="1" id="KW-0472">Membrane</keyword>
<evidence type="ECO:0000313" key="3">
    <source>
        <dbReference type="Proteomes" id="UP000294743"/>
    </source>
</evidence>
<protein>
    <submittedName>
        <fullName evidence="2">Uncharacterized protein</fullName>
    </submittedName>
</protein>
<evidence type="ECO:0000313" key="2">
    <source>
        <dbReference type="EMBL" id="TDW20572.1"/>
    </source>
</evidence>
<dbReference type="EMBL" id="SODD01000012">
    <property type="protein sequence ID" value="TDW20572.1"/>
    <property type="molecule type" value="Genomic_DNA"/>
</dbReference>
<dbReference type="AlphaFoldDB" id="A0A4R7ZS31"/>